<reference evidence="4" key="1">
    <citation type="submission" date="2007-10" db="EMBL/GenBank/DDBJ databases">
        <title>Complete sequence of chromosome of Desulforudis audaxviator MP104C.</title>
        <authorList>
            <person name="Copeland A."/>
            <person name="Lucas S."/>
            <person name="Lapidus A."/>
            <person name="Barry K."/>
            <person name="Glavina del Rio T."/>
            <person name="Dalin E."/>
            <person name="Tice H."/>
            <person name="Bruce D."/>
            <person name="Pitluck S."/>
            <person name="Lowry S.R."/>
            <person name="Larimer F."/>
            <person name="Land M.L."/>
            <person name="Hauser L."/>
            <person name="Kyrpides N."/>
            <person name="Ivanova N.N."/>
            <person name="Richardson P."/>
        </authorList>
    </citation>
    <scope>NUCLEOTIDE SEQUENCE [LARGE SCALE GENOMIC DNA]</scope>
    <source>
        <strain evidence="4">MP104C</strain>
    </source>
</reference>
<dbReference type="KEGG" id="dau:Daud_1321"/>
<sequence length="398" mass="43885">MLPEIERPPGEFAARWLRFQERLQEHGIDGALLVQSADLVYFTGTFQDGHLYIPAQGTPRFMVRRDWASARADAALDDVVPIQSFSQLPGLIREAGYPVPRRLGLELDVLPVQTYFRYQKAFPGAELVDCSSLIKELRAVKTPYELTLLRDAGRRADAMFASLPGIIREGRTEVEMAGLFEAVARREGHQGLLRMRGLNAETFWGHLMTGVTATQAGFFDGATGGTGVGPEFRFGASFKKLARNEPVVVDYPGIFRGYIVDMTRIFVAGTLPETLQRAHRTALEIQNTLAAEIRPGKTTAEVYERARALADEAGLAAHFMGYDNPVRFVGHGVGLELNELPVLAPGRETRLEANMVIAVEPKFAFPGIGVVGIENTFVITGNGLERLTNYPDEIIELP</sequence>
<dbReference type="HOGENOM" id="CLU_017266_10_0_9"/>
<dbReference type="InterPro" id="IPR036005">
    <property type="entry name" value="Creatinase/aminopeptidase-like"/>
</dbReference>
<keyword evidence="4" id="KW-1185">Reference proteome</keyword>
<gene>
    <name evidence="3" type="ordered locus">Daud_1321</name>
</gene>
<reference evidence="3 4" key="2">
    <citation type="journal article" date="2008" name="Science">
        <title>Environmental genomics reveals a single-species ecosystem deep within Earth.</title>
        <authorList>
            <person name="Chivian D."/>
            <person name="Brodie E.L."/>
            <person name="Alm E.J."/>
            <person name="Culley D.E."/>
            <person name="Dehal P.S."/>
            <person name="Desantis T.Z."/>
            <person name="Gihring T.M."/>
            <person name="Lapidus A."/>
            <person name="Lin L.H."/>
            <person name="Lowry S.R."/>
            <person name="Moser D.P."/>
            <person name="Richardson P.M."/>
            <person name="Southam G."/>
            <person name="Wanger G."/>
            <person name="Pratt L.M."/>
            <person name="Andersen G.L."/>
            <person name="Hazen T.C."/>
            <person name="Brockman F.J."/>
            <person name="Arkin A.P."/>
            <person name="Onstott T.C."/>
        </authorList>
    </citation>
    <scope>NUCLEOTIDE SEQUENCE [LARGE SCALE GENOMIC DNA]</scope>
    <source>
        <strain evidence="3 4">MP104C</strain>
    </source>
</reference>
<dbReference type="SUPFAM" id="SSF55920">
    <property type="entry name" value="Creatinase/aminopeptidase"/>
    <property type="match status" value="1"/>
</dbReference>
<dbReference type="RefSeq" id="WP_012302416.1">
    <property type="nucleotide sequence ID" value="NC_010424.1"/>
</dbReference>
<name>B1I4F4_DESAP</name>
<dbReference type="Proteomes" id="UP000008544">
    <property type="component" value="Chromosome"/>
</dbReference>
<dbReference type="AlphaFoldDB" id="B1I4F4"/>
<dbReference type="InterPro" id="IPR029149">
    <property type="entry name" value="Creatin/AminoP/Spt16_N"/>
</dbReference>
<evidence type="ECO:0000259" key="2">
    <source>
        <dbReference type="Pfam" id="PF01321"/>
    </source>
</evidence>
<protein>
    <submittedName>
        <fullName evidence="3">Peptidase M24</fullName>
    </submittedName>
</protein>
<dbReference type="Gene3D" id="3.90.230.10">
    <property type="entry name" value="Creatinase/methionine aminopeptidase superfamily"/>
    <property type="match status" value="1"/>
</dbReference>
<proteinExistence type="predicted"/>
<dbReference type="Gene3D" id="3.40.350.10">
    <property type="entry name" value="Creatinase/prolidase N-terminal domain"/>
    <property type="match status" value="1"/>
</dbReference>
<evidence type="ECO:0000313" key="3">
    <source>
        <dbReference type="EMBL" id="ACA59831.1"/>
    </source>
</evidence>
<dbReference type="InterPro" id="IPR000994">
    <property type="entry name" value="Pept_M24"/>
</dbReference>
<dbReference type="CDD" id="cd01066">
    <property type="entry name" value="APP_MetAP"/>
    <property type="match status" value="1"/>
</dbReference>
<accession>B1I4F4</accession>
<organism evidence="3 4">
    <name type="scientific">Desulforudis audaxviator (strain MP104C)</name>
    <dbReference type="NCBI Taxonomy" id="477974"/>
    <lineage>
        <taxon>Bacteria</taxon>
        <taxon>Bacillati</taxon>
        <taxon>Bacillota</taxon>
        <taxon>Clostridia</taxon>
        <taxon>Thermoanaerobacterales</taxon>
        <taxon>Candidatus Desulforudaceae</taxon>
        <taxon>Candidatus Desulforudis</taxon>
    </lineage>
</organism>
<feature type="domain" description="Creatinase N-terminal" evidence="2">
    <location>
        <begin position="15"/>
        <end position="140"/>
    </location>
</feature>
<dbReference type="Pfam" id="PF00557">
    <property type="entry name" value="Peptidase_M24"/>
    <property type="match status" value="1"/>
</dbReference>
<evidence type="ECO:0000259" key="1">
    <source>
        <dbReference type="Pfam" id="PF00557"/>
    </source>
</evidence>
<dbReference type="SUPFAM" id="SSF53092">
    <property type="entry name" value="Creatinase/prolidase N-terminal domain"/>
    <property type="match status" value="1"/>
</dbReference>
<evidence type="ECO:0000313" key="4">
    <source>
        <dbReference type="Proteomes" id="UP000008544"/>
    </source>
</evidence>
<dbReference type="Pfam" id="PF01321">
    <property type="entry name" value="Creatinase_N"/>
    <property type="match status" value="1"/>
</dbReference>
<dbReference type="OrthoDB" id="9806388at2"/>
<dbReference type="STRING" id="477974.Daud_1321"/>
<dbReference type="PANTHER" id="PTHR46112">
    <property type="entry name" value="AMINOPEPTIDASE"/>
    <property type="match status" value="1"/>
</dbReference>
<dbReference type="InterPro" id="IPR000587">
    <property type="entry name" value="Creatinase_N"/>
</dbReference>
<dbReference type="PANTHER" id="PTHR46112:SF2">
    <property type="entry name" value="XAA-PRO AMINOPEPTIDASE P-RELATED"/>
    <property type="match status" value="1"/>
</dbReference>
<dbReference type="EMBL" id="CP000860">
    <property type="protein sequence ID" value="ACA59831.1"/>
    <property type="molecule type" value="Genomic_DNA"/>
</dbReference>
<feature type="domain" description="Peptidase M24" evidence="1">
    <location>
        <begin position="148"/>
        <end position="380"/>
    </location>
</feature>
<dbReference type="InterPro" id="IPR050659">
    <property type="entry name" value="Peptidase_M24B"/>
</dbReference>
<dbReference type="eggNOG" id="COG0006">
    <property type="taxonomic scope" value="Bacteria"/>
</dbReference>